<dbReference type="AlphaFoldDB" id="A0AAN7LH61"/>
<comment type="caution">
    <text evidence="1">The sequence shown here is derived from an EMBL/GenBank/DDBJ whole genome shotgun (WGS) entry which is preliminary data.</text>
</comment>
<proteinExistence type="predicted"/>
<sequence length="71" mass="7625">MLSFSLTIDMQASSVSSETELKGNSNVQGVVILTQEEGGAHFNPNNVTHGTPEDETWHVRKLGNIIANADS</sequence>
<accession>A0AAN7LH61</accession>
<dbReference type="Proteomes" id="UP001345219">
    <property type="component" value="Chromosome 13"/>
</dbReference>
<keyword evidence="2" id="KW-1185">Reference proteome</keyword>
<reference evidence="1 2" key="1">
    <citation type="journal article" date="2023" name="Hortic Res">
        <title>Pangenome of water caltrop reveals structural variations and asymmetric subgenome divergence after allopolyploidization.</title>
        <authorList>
            <person name="Zhang X."/>
            <person name="Chen Y."/>
            <person name="Wang L."/>
            <person name="Yuan Y."/>
            <person name="Fang M."/>
            <person name="Shi L."/>
            <person name="Lu R."/>
            <person name="Comes H.P."/>
            <person name="Ma Y."/>
            <person name="Chen Y."/>
            <person name="Huang G."/>
            <person name="Zhou Y."/>
            <person name="Zheng Z."/>
            <person name="Qiu Y."/>
        </authorList>
    </citation>
    <scope>NUCLEOTIDE SEQUENCE [LARGE SCALE GENOMIC DNA]</scope>
    <source>
        <tissue evidence="1">Roots</tissue>
    </source>
</reference>
<dbReference type="InterPro" id="IPR036423">
    <property type="entry name" value="SOD-like_Cu/Zn_dom_sf"/>
</dbReference>
<dbReference type="SUPFAM" id="SSF49329">
    <property type="entry name" value="Cu,Zn superoxide dismutase-like"/>
    <property type="match status" value="1"/>
</dbReference>
<name>A0AAN7LH61_9MYRT</name>
<dbReference type="EMBL" id="JAXIOK010000001">
    <property type="protein sequence ID" value="KAK4780172.1"/>
    <property type="molecule type" value="Genomic_DNA"/>
</dbReference>
<dbReference type="GO" id="GO:0046872">
    <property type="term" value="F:metal ion binding"/>
    <property type="evidence" value="ECO:0007669"/>
    <property type="project" value="InterPro"/>
</dbReference>
<evidence type="ECO:0000313" key="1">
    <source>
        <dbReference type="EMBL" id="KAK4780172.1"/>
    </source>
</evidence>
<gene>
    <name evidence="1" type="ORF">SAY87_016278</name>
</gene>
<protein>
    <submittedName>
        <fullName evidence="1">Uncharacterized protein</fullName>
    </submittedName>
</protein>
<organism evidence="1 2">
    <name type="scientific">Trapa incisa</name>
    <dbReference type="NCBI Taxonomy" id="236973"/>
    <lineage>
        <taxon>Eukaryota</taxon>
        <taxon>Viridiplantae</taxon>
        <taxon>Streptophyta</taxon>
        <taxon>Embryophyta</taxon>
        <taxon>Tracheophyta</taxon>
        <taxon>Spermatophyta</taxon>
        <taxon>Magnoliopsida</taxon>
        <taxon>eudicotyledons</taxon>
        <taxon>Gunneridae</taxon>
        <taxon>Pentapetalae</taxon>
        <taxon>rosids</taxon>
        <taxon>malvids</taxon>
        <taxon>Myrtales</taxon>
        <taxon>Lythraceae</taxon>
        <taxon>Trapa</taxon>
    </lineage>
</organism>
<dbReference type="GO" id="GO:0006801">
    <property type="term" value="P:superoxide metabolic process"/>
    <property type="evidence" value="ECO:0007669"/>
    <property type="project" value="InterPro"/>
</dbReference>
<evidence type="ECO:0000313" key="2">
    <source>
        <dbReference type="Proteomes" id="UP001345219"/>
    </source>
</evidence>
<dbReference type="Gene3D" id="2.60.40.200">
    <property type="entry name" value="Superoxide dismutase, copper/zinc binding domain"/>
    <property type="match status" value="1"/>
</dbReference>